<evidence type="ECO:0000313" key="2">
    <source>
        <dbReference type="Proteomes" id="UP000838878"/>
    </source>
</evidence>
<sequence>MTKQNDSLFLLEVLIDKIVFIKSPCFSDKDFKTCVNIECIGVEPLEICDDEPGTCIATSNGPFIKSFNNGKSCLFSLTESQINSAMSKYNINISVYKSLPCGCLPTKIVMGECTIDMTKEFVEARNTFLEDPTNVSYQALKDSFKIVGPDGSETGDIIMFLRISCFGKLIITRFQGPGGPPNLGAGKSSGIVDRSCAPNKDFQSMQDPCVCGAARGYGGGGGSDMAPPCNLSGASGVCPPAKDPYNSMPCEDPDDPCFCSGPKPVSKQQMICRNTDQYCLHVPKGRNKQFEEIGTVLGGNELKIKVPASASIIKKISQTHCAMQCPFTKQTGSGPCQPPCGKNQISLALPSEAVCCNQKLADTQFSCTTEGCLQTSKHGQQLTLARGDCKQPELANQDVFVLKVAKTATLNEKKCKLELELVTPKGPDKKTPIKKMNTCLQSNLDCECCIRRLKKPKRKK</sequence>
<dbReference type="Pfam" id="PF14924">
    <property type="entry name" value="MAP10_N"/>
    <property type="match status" value="1"/>
</dbReference>
<dbReference type="EMBL" id="OV170231">
    <property type="protein sequence ID" value="CAH0716386.1"/>
    <property type="molecule type" value="Genomic_DNA"/>
</dbReference>
<dbReference type="Proteomes" id="UP000838878">
    <property type="component" value="Chromosome 11"/>
</dbReference>
<reference evidence="1" key="1">
    <citation type="submission" date="2021-12" db="EMBL/GenBank/DDBJ databases">
        <authorList>
            <person name="Martin H S."/>
        </authorList>
    </citation>
    <scope>NUCLEOTIDE SEQUENCE</scope>
</reference>
<keyword evidence="2" id="KW-1185">Reference proteome</keyword>
<protein>
    <submittedName>
        <fullName evidence="1">Uncharacterized protein</fullName>
    </submittedName>
</protein>
<accession>A0A8J9Y7M1</accession>
<evidence type="ECO:0000313" key="1">
    <source>
        <dbReference type="EMBL" id="CAH0716386.1"/>
    </source>
</evidence>
<feature type="non-terminal residue" evidence="1">
    <location>
        <position position="460"/>
    </location>
</feature>
<organism evidence="1 2">
    <name type="scientific">Brenthis ino</name>
    <name type="common">lesser marbled fritillary</name>
    <dbReference type="NCBI Taxonomy" id="405034"/>
    <lineage>
        <taxon>Eukaryota</taxon>
        <taxon>Metazoa</taxon>
        <taxon>Ecdysozoa</taxon>
        <taxon>Arthropoda</taxon>
        <taxon>Hexapoda</taxon>
        <taxon>Insecta</taxon>
        <taxon>Pterygota</taxon>
        <taxon>Neoptera</taxon>
        <taxon>Endopterygota</taxon>
        <taxon>Lepidoptera</taxon>
        <taxon>Glossata</taxon>
        <taxon>Ditrysia</taxon>
        <taxon>Papilionoidea</taxon>
        <taxon>Nymphalidae</taxon>
        <taxon>Heliconiinae</taxon>
        <taxon>Argynnini</taxon>
        <taxon>Brenthis</taxon>
    </lineage>
</organism>
<dbReference type="AlphaFoldDB" id="A0A8J9Y7M1"/>
<dbReference type="OrthoDB" id="7682862at2759"/>
<gene>
    <name evidence="1" type="ORF">BINO364_LOCUS3166</name>
</gene>
<proteinExistence type="predicted"/>
<name>A0A8J9Y7M1_9NEOP</name>